<protein>
    <submittedName>
        <fullName evidence="2">Phage portal protein, HK97 family</fullName>
    </submittedName>
</protein>
<accession>C4II35</accession>
<dbReference type="Pfam" id="PF04860">
    <property type="entry name" value="Phage_portal"/>
    <property type="match status" value="1"/>
</dbReference>
<dbReference type="EMBL" id="ACOM01000005">
    <property type="protein sequence ID" value="EEP54304.1"/>
    <property type="molecule type" value="Genomic_DNA"/>
</dbReference>
<evidence type="ECO:0000256" key="1">
    <source>
        <dbReference type="SAM" id="MobiDB-lite"/>
    </source>
</evidence>
<feature type="region of interest" description="Disordered" evidence="1">
    <location>
        <begin position="396"/>
        <end position="416"/>
    </location>
</feature>
<dbReference type="InterPro" id="IPR006427">
    <property type="entry name" value="Portal_HK97"/>
</dbReference>
<dbReference type="Proteomes" id="UP000003081">
    <property type="component" value="Unassembled WGS sequence"/>
</dbReference>
<proteinExistence type="predicted"/>
<evidence type="ECO:0000313" key="2">
    <source>
        <dbReference type="EMBL" id="EEP54304.1"/>
    </source>
</evidence>
<dbReference type="AlphaFoldDB" id="C4II35"/>
<reference evidence="2 3" key="1">
    <citation type="submission" date="2009-08" db="EMBL/GenBank/DDBJ databases">
        <authorList>
            <person name="Shrivastava S."/>
            <person name="Brinkac L.B."/>
            <person name="Brown J.L."/>
            <person name="Bruce D.B."/>
            <person name="Detter C."/>
            <person name="Green L.D."/>
            <person name="Munk C.A."/>
            <person name="Rogers Y.C."/>
            <person name="Tapia R."/>
            <person name="Sims D.R."/>
            <person name="Smith L.A."/>
            <person name="Smith T.J."/>
            <person name="Sutton G."/>
            <person name="Brettin T."/>
        </authorList>
    </citation>
    <scope>NUCLEOTIDE SEQUENCE [LARGE SCALE GENOMIC DNA]</scope>
    <source>
        <strain evidence="3">E4 str. BoNT E BL5262</strain>
    </source>
</reference>
<dbReference type="HOGENOM" id="CLU_033789_5_0_9"/>
<evidence type="ECO:0000313" key="3">
    <source>
        <dbReference type="Proteomes" id="UP000003081"/>
    </source>
</evidence>
<dbReference type="InterPro" id="IPR006944">
    <property type="entry name" value="Phage/GTA_portal"/>
</dbReference>
<name>C4II35_CLOBU</name>
<organism evidence="2 3">
    <name type="scientific">Clostridium butyricum E4 str. BoNT E BL5262</name>
    <dbReference type="NCBI Taxonomy" id="632245"/>
    <lineage>
        <taxon>Bacteria</taxon>
        <taxon>Bacillati</taxon>
        <taxon>Bacillota</taxon>
        <taxon>Clostridia</taxon>
        <taxon>Eubacteriales</taxon>
        <taxon>Clostridiaceae</taxon>
        <taxon>Clostridium</taxon>
    </lineage>
</organism>
<sequence length="416" mass="47184">MAWFKKKEKRKLDSADYLADLFGLFETLFSSMVTEDKINKQIALNIPTLAACVDLIGDTISALPIKLLCEKDGKVEEIKEDHRVKLLNDDTGDTLDAYQFKKALIDDFLLMGNGYAYINKVKGKIKSIHYVEEKDVSINKNIDPIFKNYDILVNGQFYRSFEFIKLLRNSKDGATGEGIIESNPTLISVSYNSLLYENVLAKTGGNKKGFIKAEETLTKDAIATLKEQWKSMYSLNNESCIVLNKGLDFKESSSSSTEMQMNENKISNANEICKILKVPSEILTGSGKENNDIYEKFVKMAILPILQVFITALNRDLLLEHEKESFYFAFDVKELLKGDIEKRFKAYEIGIKNGFLGVNEVRYDEDREPIEAFNNIIKLGLQDVLYNTKDGSIYTPNTDKTSNLKGGEVDEDRTKE</sequence>
<comment type="caution">
    <text evidence="2">The sequence shown here is derived from an EMBL/GenBank/DDBJ whole genome shotgun (WGS) entry which is preliminary data.</text>
</comment>
<gene>
    <name evidence="2" type="ORF">CLP_2919</name>
</gene>
<dbReference type="RefSeq" id="WP_003415195.1">
    <property type="nucleotide sequence ID" value="NZ_ACOM01000005.1"/>
</dbReference>
<dbReference type="NCBIfam" id="TIGR01537">
    <property type="entry name" value="portal_HK97"/>
    <property type="match status" value="1"/>
</dbReference>
<dbReference type="eggNOG" id="COG4695">
    <property type="taxonomic scope" value="Bacteria"/>
</dbReference>
<keyword evidence="3" id="KW-1185">Reference proteome</keyword>